<feature type="signal peptide" evidence="2">
    <location>
        <begin position="1"/>
        <end position="17"/>
    </location>
</feature>
<feature type="compositionally biased region" description="Low complexity" evidence="1">
    <location>
        <begin position="141"/>
        <end position="162"/>
    </location>
</feature>
<accession>A0A1V6Q0C4</accession>
<gene>
    <name evidence="3" type="ORF">PENANT_c021G04999</name>
</gene>
<evidence type="ECO:0000256" key="2">
    <source>
        <dbReference type="SAM" id="SignalP"/>
    </source>
</evidence>
<dbReference type="AlphaFoldDB" id="A0A1V6Q0C4"/>
<evidence type="ECO:0000256" key="1">
    <source>
        <dbReference type="SAM" id="MobiDB-lite"/>
    </source>
</evidence>
<dbReference type="OrthoDB" id="5597238at2759"/>
<feature type="region of interest" description="Disordered" evidence="1">
    <location>
        <begin position="114"/>
        <end position="162"/>
    </location>
</feature>
<keyword evidence="4" id="KW-1185">Reference proteome</keyword>
<dbReference type="STRING" id="416450.A0A1V6Q0C4"/>
<comment type="caution">
    <text evidence="3">The sequence shown here is derived from an EMBL/GenBank/DDBJ whole genome shotgun (WGS) entry which is preliminary data.</text>
</comment>
<protein>
    <recommendedName>
        <fullName evidence="5">Extracellular membrane protein CFEM domain-containing protein</fullName>
    </recommendedName>
</protein>
<keyword evidence="2" id="KW-0732">Signal</keyword>
<sequence length="189" mass="19125">MKFNVLALSALLAFAVAETTTADASTTTSNPSVECAKQCESTDTCCIAKCWNVPCPSDNQANDTNSCVAACPQGKGSPADAQKYADCEQTCYSSHFWGGNGPTATRSTYTGTATDATATQTSTDSSTTDSSKSSEHDSNDNNDSTSTEDSSDGTATSSSGFSTQTTNAAVKVGASAAGLIGLVVAAFAL</sequence>
<evidence type="ECO:0008006" key="5">
    <source>
        <dbReference type="Google" id="ProtNLM"/>
    </source>
</evidence>
<name>A0A1V6Q0C4_9EURO</name>
<dbReference type="Proteomes" id="UP000191672">
    <property type="component" value="Unassembled WGS sequence"/>
</dbReference>
<feature type="compositionally biased region" description="Low complexity" evidence="1">
    <location>
        <begin position="114"/>
        <end position="131"/>
    </location>
</feature>
<evidence type="ECO:0000313" key="3">
    <source>
        <dbReference type="EMBL" id="OQD82507.1"/>
    </source>
</evidence>
<organism evidence="3 4">
    <name type="scientific">Penicillium antarcticum</name>
    <dbReference type="NCBI Taxonomy" id="416450"/>
    <lineage>
        <taxon>Eukaryota</taxon>
        <taxon>Fungi</taxon>
        <taxon>Dikarya</taxon>
        <taxon>Ascomycota</taxon>
        <taxon>Pezizomycotina</taxon>
        <taxon>Eurotiomycetes</taxon>
        <taxon>Eurotiomycetidae</taxon>
        <taxon>Eurotiales</taxon>
        <taxon>Aspergillaceae</taxon>
        <taxon>Penicillium</taxon>
    </lineage>
</organism>
<feature type="chain" id="PRO_5012618894" description="Extracellular membrane protein CFEM domain-containing protein" evidence="2">
    <location>
        <begin position="18"/>
        <end position="189"/>
    </location>
</feature>
<evidence type="ECO:0000313" key="4">
    <source>
        <dbReference type="Proteomes" id="UP000191672"/>
    </source>
</evidence>
<dbReference type="EMBL" id="MDYN01000021">
    <property type="protein sequence ID" value="OQD82507.1"/>
    <property type="molecule type" value="Genomic_DNA"/>
</dbReference>
<reference evidence="4" key="1">
    <citation type="journal article" date="2017" name="Nat. Microbiol.">
        <title>Global analysis of biosynthetic gene clusters reveals vast potential of secondary metabolite production in Penicillium species.</title>
        <authorList>
            <person name="Nielsen J.C."/>
            <person name="Grijseels S."/>
            <person name="Prigent S."/>
            <person name="Ji B."/>
            <person name="Dainat J."/>
            <person name="Nielsen K.F."/>
            <person name="Frisvad J.C."/>
            <person name="Workman M."/>
            <person name="Nielsen J."/>
        </authorList>
    </citation>
    <scope>NUCLEOTIDE SEQUENCE [LARGE SCALE GENOMIC DNA]</scope>
    <source>
        <strain evidence="4">IBT 31811</strain>
    </source>
</reference>
<proteinExistence type="predicted"/>